<reference evidence="1 2" key="1">
    <citation type="journal article" date="2013" name="Genome Announc.">
        <title>Genome sequences for three denitrifying bacterial strains isolated from a uranium- and nitrate-contaminated subsurface environment.</title>
        <authorList>
            <person name="Venkatramanan R."/>
            <person name="Prakash O."/>
            <person name="Woyke T."/>
            <person name="Chain P."/>
            <person name="Goodwin L.A."/>
            <person name="Watson D."/>
            <person name="Brooks S."/>
            <person name="Kostka J.E."/>
            <person name="Green S.J."/>
        </authorList>
    </citation>
    <scope>NUCLEOTIDE SEQUENCE [LARGE SCALE GENOMIC DNA]</scope>
    <source>
        <strain evidence="1 2">1NES1</strain>
    </source>
</reference>
<sequence>MRLDNRIAAMPVPLEQWQARLERHFESLARKRSSSGFPIFALEHGLDQGELDEIASQLRSRLRAGLQLAPHWLLWVIYATERGYTYTGDEYWQSFEESTPAWEFSDRDRIKPWFRKFQKAYNGVEPSGPWAEHRRIIAWPITHAVLPRYLQREFARALYDLRFRLATMSSLEPARIGRLLAANAYATTRFQEFLQQEELTGRIVLALLGAPSGDEGREPIYRKTLDRIVADLEKIRSARGWLKETQRVVSDRFKGIGHGVAPVQRPADVRARPAEQLPHPEVRPSLLLRYSGDSIWSVVIDMPDFRGVAALNAEVASFLRRTRCRLNGAPDRKPAGWLLSGSRKSVVKTWPDQAKPLLEFERPNAYLTHLLESECRLGAGPVWLFRIGADGTALEIAGHVVRPDCDYVVVTAGDLPERHAFMSACTIDCSGVKAFKLAIPAAVGAEDTRWLHKLGLQIARTIRVWPAGMPGRNWDGEGRSEWLTTEQPCLALMHDHPVEAYALSIDRDGEQIIKAGNPGMPIYLKLPALPVGTHLLTVRARRSGALEGIASAPPEGHLQLSVREPEPWIPGVLSHAGMLVRLDPPEASLDMFWQNKVALSVLGPQGHSVYFVLHLESRDGSEILSENIGAPMELPVTPDAWSKQFGQFVKREKVAWSLLEAAAGRLVINGETLGETSFRFEHDVPPLRWVLRNEHGNIVLRLVDETGHEDEGPEASYCDMQRPLRREPFTPEACRAGLTVQRPGGLFFARRGQHSDMVVVSTGLTAGGFQGLGVSPVCDDIGTTALTLAESCRILALWRKARLAGFLADSRCQQVRNSIVLAIFERICGSTWASAESDYRRNPGSANANDNLKRCVVDGRTPGFAIVLHRDHGTMNGNFGQASAWYAELSRRYKVCTDPGLCTFALKFASAPDRIEDGYSANLDHMLGQLAAAPAILRGARLLATLCAQEQGQSIADTSLLPRWRW</sequence>
<accession>N0B4Q5</accession>
<name>N0B4Q5_9HYPH</name>
<organism evidence="1 2">
    <name type="scientific">Hyphomicrobium denitrificans 1NES1</name>
    <dbReference type="NCBI Taxonomy" id="670307"/>
    <lineage>
        <taxon>Bacteria</taxon>
        <taxon>Pseudomonadati</taxon>
        <taxon>Pseudomonadota</taxon>
        <taxon>Alphaproteobacteria</taxon>
        <taxon>Hyphomicrobiales</taxon>
        <taxon>Hyphomicrobiaceae</taxon>
        <taxon>Hyphomicrobium</taxon>
    </lineage>
</organism>
<gene>
    <name evidence="1" type="ORF">HYPDE_27638</name>
</gene>
<dbReference type="Proteomes" id="UP000005952">
    <property type="component" value="Chromosome"/>
</dbReference>
<dbReference type="KEGG" id="hdt:HYPDE_27638"/>
<dbReference type="eggNOG" id="ENOG5033BZU">
    <property type="taxonomic scope" value="Bacteria"/>
</dbReference>
<dbReference type="STRING" id="670307.HYPDE_27638"/>
<keyword evidence="2" id="KW-1185">Reference proteome</keyword>
<proteinExistence type="predicted"/>
<evidence type="ECO:0000313" key="1">
    <source>
        <dbReference type="EMBL" id="AGK57207.1"/>
    </source>
</evidence>
<dbReference type="AlphaFoldDB" id="N0B4Q5"/>
<evidence type="ECO:0000313" key="2">
    <source>
        <dbReference type="Proteomes" id="UP000005952"/>
    </source>
</evidence>
<protein>
    <submittedName>
        <fullName evidence="1">Uncharacterized protein</fullName>
    </submittedName>
</protein>
<dbReference type="EMBL" id="CP005587">
    <property type="protein sequence ID" value="AGK57207.1"/>
    <property type="molecule type" value="Genomic_DNA"/>
</dbReference>
<dbReference type="HOGENOM" id="CLU_307153_0_0_5"/>